<comment type="caution">
    <text evidence="10">The sequence shown here is derived from an EMBL/GenBank/DDBJ whole genome shotgun (WGS) entry which is preliminary data.</text>
</comment>
<dbReference type="GO" id="GO:0046429">
    <property type="term" value="F:4-hydroxy-3-methylbut-2-en-1-yl diphosphate synthase activity (ferredoxin)"/>
    <property type="evidence" value="ECO:0007669"/>
    <property type="project" value="UniProtKB-EC"/>
</dbReference>
<dbReference type="InterPro" id="IPR058578">
    <property type="entry name" value="IspG_TIM"/>
</dbReference>
<dbReference type="Proteomes" id="UP001596160">
    <property type="component" value="Unassembled WGS sequence"/>
</dbReference>
<reference evidence="11" key="1">
    <citation type="journal article" date="2019" name="Int. J. Syst. Evol. Microbiol.">
        <title>The Global Catalogue of Microorganisms (GCM) 10K type strain sequencing project: providing services to taxonomists for standard genome sequencing and annotation.</title>
        <authorList>
            <consortium name="The Broad Institute Genomics Platform"/>
            <consortium name="The Broad Institute Genome Sequencing Center for Infectious Disease"/>
            <person name="Wu L."/>
            <person name="Ma J."/>
        </authorList>
    </citation>
    <scope>NUCLEOTIDE SEQUENCE [LARGE SCALE GENOMIC DNA]</scope>
    <source>
        <strain evidence="11">PCU 266</strain>
    </source>
</reference>
<dbReference type="InterPro" id="IPR004588">
    <property type="entry name" value="IspG_bac-typ"/>
</dbReference>
<accession>A0ABW0ATA4</accession>
<dbReference type="PANTHER" id="PTHR30454:SF0">
    <property type="entry name" value="4-HYDROXY-3-METHYLBUT-2-EN-1-YL DIPHOSPHATE SYNTHASE (FERREDOXIN), CHLOROPLASTIC"/>
    <property type="match status" value="1"/>
</dbReference>
<keyword evidence="11" id="KW-1185">Reference proteome</keyword>
<dbReference type="SUPFAM" id="SSF56014">
    <property type="entry name" value="Nitrite and sulphite reductase 4Fe-4S domain-like"/>
    <property type="match status" value="1"/>
</dbReference>
<comment type="function">
    <text evidence="7">Converts 2C-methyl-D-erythritol 2,4-cyclodiphosphate (ME-2,4cPP) into 1-hydroxy-2-methyl-2-(E)-butenyl 4-diphosphate.</text>
</comment>
<evidence type="ECO:0000313" key="10">
    <source>
        <dbReference type="EMBL" id="MFC5155282.1"/>
    </source>
</evidence>
<keyword evidence="1 7" id="KW-0004">4Fe-4S</keyword>
<evidence type="ECO:0000256" key="3">
    <source>
        <dbReference type="ARBA" id="ARBA00023002"/>
    </source>
</evidence>
<evidence type="ECO:0000256" key="2">
    <source>
        <dbReference type="ARBA" id="ARBA00022723"/>
    </source>
</evidence>
<dbReference type="HAMAP" id="MF_00159">
    <property type="entry name" value="IspG"/>
    <property type="match status" value="1"/>
</dbReference>
<dbReference type="RefSeq" id="WP_344482560.1">
    <property type="nucleotide sequence ID" value="NZ_BAAASB010000018.1"/>
</dbReference>
<dbReference type="PANTHER" id="PTHR30454">
    <property type="entry name" value="4-HYDROXY-3-METHYLBUT-2-EN-1-YL DIPHOSPHATE SYNTHASE"/>
    <property type="match status" value="1"/>
</dbReference>
<dbReference type="Gene3D" id="3.30.413.10">
    <property type="entry name" value="Sulfite Reductase Hemoprotein, domain 1"/>
    <property type="match status" value="1"/>
</dbReference>
<evidence type="ECO:0000313" key="11">
    <source>
        <dbReference type="Proteomes" id="UP001596160"/>
    </source>
</evidence>
<dbReference type="InterPro" id="IPR045854">
    <property type="entry name" value="NO2/SO3_Rdtase_4Fe4S_sf"/>
</dbReference>
<dbReference type="InterPro" id="IPR016425">
    <property type="entry name" value="IspG_bac"/>
</dbReference>
<feature type="domain" description="IspG C-terminal" evidence="9">
    <location>
        <begin position="274"/>
        <end position="359"/>
    </location>
</feature>
<dbReference type="InterPro" id="IPR058579">
    <property type="entry name" value="IspG_C"/>
</dbReference>
<dbReference type="NCBIfam" id="NF001540">
    <property type="entry name" value="PRK00366.1"/>
    <property type="match status" value="1"/>
</dbReference>
<keyword evidence="2 7" id="KW-0479">Metal-binding</keyword>
<organism evidence="10 11">
    <name type="scientific">Streptomyces amakusaensis</name>
    <dbReference type="NCBI Taxonomy" id="67271"/>
    <lineage>
        <taxon>Bacteria</taxon>
        <taxon>Bacillati</taxon>
        <taxon>Actinomycetota</taxon>
        <taxon>Actinomycetes</taxon>
        <taxon>Kitasatosporales</taxon>
        <taxon>Streptomycetaceae</taxon>
        <taxon>Streptomyces</taxon>
    </lineage>
</organism>
<comment type="catalytic activity">
    <reaction evidence="7">
        <text>(2E)-4-hydroxy-3-methylbut-2-enyl diphosphate + oxidized [flavodoxin] + H2O + 2 H(+) = 2-C-methyl-D-erythritol 2,4-cyclic diphosphate + reduced [flavodoxin]</text>
        <dbReference type="Rhea" id="RHEA:43604"/>
        <dbReference type="Rhea" id="RHEA-COMP:10622"/>
        <dbReference type="Rhea" id="RHEA-COMP:10623"/>
        <dbReference type="ChEBI" id="CHEBI:15377"/>
        <dbReference type="ChEBI" id="CHEBI:15378"/>
        <dbReference type="ChEBI" id="CHEBI:57618"/>
        <dbReference type="ChEBI" id="CHEBI:58210"/>
        <dbReference type="ChEBI" id="CHEBI:58483"/>
        <dbReference type="ChEBI" id="CHEBI:128753"/>
        <dbReference type="EC" id="1.17.7.3"/>
    </reaction>
</comment>
<dbReference type="Gene3D" id="3.20.20.20">
    <property type="entry name" value="Dihydropteroate synthase-like"/>
    <property type="match status" value="1"/>
</dbReference>
<feature type="binding site" evidence="7">
    <location>
        <position position="320"/>
    </location>
    <ligand>
        <name>[4Fe-4S] cluster</name>
        <dbReference type="ChEBI" id="CHEBI:49883"/>
    </ligand>
</feature>
<feature type="binding site" evidence="7">
    <location>
        <position position="278"/>
    </location>
    <ligand>
        <name>[4Fe-4S] cluster</name>
        <dbReference type="ChEBI" id="CHEBI:49883"/>
    </ligand>
</feature>
<evidence type="ECO:0000256" key="7">
    <source>
        <dbReference type="HAMAP-Rule" id="MF_00159"/>
    </source>
</evidence>
<dbReference type="EC" id="1.17.7.3" evidence="7"/>
<feature type="binding site" evidence="7">
    <location>
        <position position="313"/>
    </location>
    <ligand>
        <name>[4Fe-4S] cluster</name>
        <dbReference type="ChEBI" id="CHEBI:49883"/>
    </ligand>
</feature>
<evidence type="ECO:0000256" key="5">
    <source>
        <dbReference type="ARBA" id="ARBA00023014"/>
    </source>
</evidence>
<comment type="pathway">
    <text evidence="7">Isoprenoid biosynthesis; isopentenyl diphosphate biosynthesis via DXP pathway; isopentenyl diphosphate from 1-deoxy-D-xylulose 5-phosphate: step 5/6.</text>
</comment>
<dbReference type="InterPro" id="IPR011005">
    <property type="entry name" value="Dihydropteroate_synth-like_sf"/>
</dbReference>
<evidence type="ECO:0000259" key="8">
    <source>
        <dbReference type="Pfam" id="PF04551"/>
    </source>
</evidence>
<evidence type="ECO:0000256" key="1">
    <source>
        <dbReference type="ARBA" id="ARBA00022485"/>
    </source>
</evidence>
<comment type="similarity">
    <text evidence="7">Belongs to the IspG family.</text>
</comment>
<name>A0ABW0ATA4_9ACTN</name>
<feature type="domain" description="IspG TIM-barrel" evidence="8">
    <location>
        <begin position="19"/>
        <end position="259"/>
    </location>
</feature>
<feature type="binding site" evidence="7">
    <location>
        <position position="281"/>
    </location>
    <ligand>
        <name>[4Fe-4S] cluster</name>
        <dbReference type="ChEBI" id="CHEBI:49883"/>
    </ligand>
</feature>
<dbReference type="Pfam" id="PF26540">
    <property type="entry name" value="GcpE_C"/>
    <property type="match status" value="1"/>
</dbReference>
<sequence length="375" mass="39255">MSVHLGLPALPRTPVRRPTRQLHVGDVLVGGGAPVSVQTMTTTLTADVDATLQQIAEVTAAGCDIVRVAVPSQDDADALPRIVARSTLPVIADIHFQPRYVFAAIDAGCAAVRVNPGNIRKFDDRVGEIAKAAAAAGVPIRIGVNAGSLDPRLLAKHGRATPEALVESALWECSLFEEHGFRDIKIAVKHHDPATMIAANRLLAAACDYPLHLGVTEAGPAFQGAIKTAVAFGILLGEGIGDTIRVSLSAPPVEQVKAGCHILSSLGLRPRKLEIVSCPGCGRLQVDIHRLAAQVEAAFDGFPHPIRVAVMGCVVNGPGEAREADLGVSCGNGKGQIFRKGQVIRTVPESRIVEALLEEALALDPLIADEEAGPS</sequence>
<keyword evidence="3 7" id="KW-0560">Oxidoreductase</keyword>
<dbReference type="Pfam" id="PF04551">
    <property type="entry name" value="GcpE"/>
    <property type="match status" value="1"/>
</dbReference>
<evidence type="ECO:0000256" key="4">
    <source>
        <dbReference type="ARBA" id="ARBA00023004"/>
    </source>
</evidence>
<keyword evidence="5 7" id="KW-0411">Iron-sulfur</keyword>
<dbReference type="SUPFAM" id="SSF51717">
    <property type="entry name" value="Dihydropteroate synthetase-like"/>
    <property type="match status" value="1"/>
</dbReference>
<dbReference type="NCBIfam" id="TIGR00612">
    <property type="entry name" value="ispG_gcpE"/>
    <property type="match status" value="1"/>
</dbReference>
<protein>
    <recommendedName>
        <fullName evidence="7">4-hydroxy-3-methylbut-2-en-1-yl diphosphate synthase (flavodoxin)</fullName>
        <ecNumber evidence="7">1.17.7.3</ecNumber>
    </recommendedName>
    <alternativeName>
        <fullName evidence="7">1-hydroxy-2-methyl-2-(E)-butenyl 4-diphosphate synthase</fullName>
    </alternativeName>
</protein>
<dbReference type="PIRSF" id="PIRSF004640">
    <property type="entry name" value="IspG"/>
    <property type="match status" value="1"/>
</dbReference>
<comment type="cofactor">
    <cofactor evidence="7">
        <name>[4Fe-4S] cluster</name>
        <dbReference type="ChEBI" id="CHEBI:49883"/>
    </cofactor>
    <text evidence="7">Binds 1 [4Fe-4S] cluster.</text>
</comment>
<evidence type="ECO:0000259" key="9">
    <source>
        <dbReference type="Pfam" id="PF26540"/>
    </source>
</evidence>
<keyword evidence="6 7" id="KW-0414">Isoprene biosynthesis</keyword>
<gene>
    <name evidence="7 10" type="primary">ispG</name>
    <name evidence="10" type="synonym">gcpE</name>
    <name evidence="10" type="ORF">ACFPRH_26455</name>
</gene>
<proteinExistence type="inferred from homology"/>
<keyword evidence="4 7" id="KW-0408">Iron</keyword>
<evidence type="ECO:0000256" key="6">
    <source>
        <dbReference type="ARBA" id="ARBA00023229"/>
    </source>
</evidence>
<dbReference type="EMBL" id="JBHSKP010000021">
    <property type="protein sequence ID" value="MFC5155282.1"/>
    <property type="molecule type" value="Genomic_DNA"/>
</dbReference>